<dbReference type="AlphaFoldDB" id="F4WJP3"/>
<dbReference type="EMBL" id="GL888186">
    <property type="protein sequence ID" value="EGI65535.1"/>
    <property type="molecule type" value="Genomic_DNA"/>
</dbReference>
<evidence type="ECO:0000313" key="2">
    <source>
        <dbReference type="Proteomes" id="UP000007755"/>
    </source>
</evidence>
<proteinExistence type="predicted"/>
<keyword evidence="2" id="KW-1185">Reference proteome</keyword>
<organism evidence="2">
    <name type="scientific">Acromyrmex echinatior</name>
    <name type="common">Panamanian leafcutter ant</name>
    <name type="synonym">Acromyrmex octospinosus echinatior</name>
    <dbReference type="NCBI Taxonomy" id="103372"/>
    <lineage>
        <taxon>Eukaryota</taxon>
        <taxon>Metazoa</taxon>
        <taxon>Ecdysozoa</taxon>
        <taxon>Arthropoda</taxon>
        <taxon>Hexapoda</taxon>
        <taxon>Insecta</taxon>
        <taxon>Pterygota</taxon>
        <taxon>Neoptera</taxon>
        <taxon>Endopterygota</taxon>
        <taxon>Hymenoptera</taxon>
        <taxon>Apocrita</taxon>
        <taxon>Aculeata</taxon>
        <taxon>Formicoidea</taxon>
        <taxon>Formicidae</taxon>
        <taxon>Myrmicinae</taxon>
        <taxon>Acromyrmex</taxon>
    </lineage>
</organism>
<evidence type="ECO:0000313" key="1">
    <source>
        <dbReference type="EMBL" id="EGI65535.1"/>
    </source>
</evidence>
<protein>
    <submittedName>
        <fullName evidence="1">Uncharacterized protein</fullName>
    </submittedName>
</protein>
<accession>F4WJP3</accession>
<name>F4WJP3_ACREC</name>
<dbReference type="InParanoid" id="F4WJP3"/>
<dbReference type="Proteomes" id="UP000007755">
    <property type="component" value="Unassembled WGS sequence"/>
</dbReference>
<sequence length="95" mass="10731">MARKANEDIRSNSGHKQTGEHICEPVTCSCRNYFVENRERYRTSPKIGQRWCDKRFSSGVIGKWVTSILQIAEFGANANLSLQLNRLSIANICGV</sequence>
<gene>
    <name evidence="1" type="ORF">G5I_05924</name>
</gene>
<reference evidence="1" key="1">
    <citation type="submission" date="2011-02" db="EMBL/GenBank/DDBJ databases">
        <title>The genome of the leaf-cutting ant Acromyrmex echinatior suggests key adaptations to social evolution and fungus farming.</title>
        <authorList>
            <person name="Nygaard S."/>
            <person name="Zhang G."/>
        </authorList>
    </citation>
    <scope>NUCLEOTIDE SEQUENCE</scope>
</reference>